<proteinExistence type="predicted"/>
<dbReference type="Proteomes" id="UP000886841">
    <property type="component" value="Unassembled WGS sequence"/>
</dbReference>
<organism evidence="1 2">
    <name type="scientific">Candidatus Egerieimonas intestinavium</name>
    <dbReference type="NCBI Taxonomy" id="2840777"/>
    <lineage>
        <taxon>Bacteria</taxon>
        <taxon>Bacillati</taxon>
        <taxon>Bacillota</taxon>
        <taxon>Clostridia</taxon>
        <taxon>Lachnospirales</taxon>
        <taxon>Lachnospiraceae</taxon>
        <taxon>Lachnospiraceae incertae sedis</taxon>
        <taxon>Candidatus Egerieimonas</taxon>
    </lineage>
</organism>
<dbReference type="EMBL" id="DVHU01000082">
    <property type="protein sequence ID" value="HIR93577.1"/>
    <property type="molecule type" value="Genomic_DNA"/>
</dbReference>
<accession>A0A9D1EKZ0</accession>
<comment type="caution">
    <text evidence="1">The sequence shown here is derived from an EMBL/GenBank/DDBJ whole genome shotgun (WGS) entry which is preliminary data.</text>
</comment>
<dbReference type="AlphaFoldDB" id="A0A9D1EKZ0"/>
<protein>
    <submittedName>
        <fullName evidence="1">Uncharacterized protein</fullName>
    </submittedName>
</protein>
<evidence type="ECO:0000313" key="1">
    <source>
        <dbReference type="EMBL" id="HIR93577.1"/>
    </source>
</evidence>
<sequence>MSSELALRAKTENSRSAAVSALSRAQEEYYRQIEAILQEKLPRYLHNQDSTQTEDQAEAAALYAEYAVDFAVQSMRYALIAAMTAIDLQMTSQEQKNASDRKEHLL</sequence>
<evidence type="ECO:0000313" key="2">
    <source>
        <dbReference type="Proteomes" id="UP000886841"/>
    </source>
</evidence>
<reference evidence="1" key="2">
    <citation type="journal article" date="2021" name="PeerJ">
        <title>Extensive microbial diversity within the chicken gut microbiome revealed by metagenomics and culture.</title>
        <authorList>
            <person name="Gilroy R."/>
            <person name="Ravi A."/>
            <person name="Getino M."/>
            <person name="Pursley I."/>
            <person name="Horton D.L."/>
            <person name="Alikhan N.F."/>
            <person name="Baker D."/>
            <person name="Gharbi K."/>
            <person name="Hall N."/>
            <person name="Watson M."/>
            <person name="Adriaenssens E.M."/>
            <person name="Foster-Nyarko E."/>
            <person name="Jarju S."/>
            <person name="Secka A."/>
            <person name="Antonio M."/>
            <person name="Oren A."/>
            <person name="Chaudhuri R.R."/>
            <person name="La Ragione R."/>
            <person name="Hildebrand F."/>
            <person name="Pallen M.J."/>
        </authorList>
    </citation>
    <scope>NUCLEOTIDE SEQUENCE</scope>
    <source>
        <strain evidence="1">ChiSxjej1B13-7041</strain>
    </source>
</reference>
<reference evidence="1" key="1">
    <citation type="submission" date="2020-10" db="EMBL/GenBank/DDBJ databases">
        <authorList>
            <person name="Gilroy R."/>
        </authorList>
    </citation>
    <scope>NUCLEOTIDE SEQUENCE</scope>
    <source>
        <strain evidence="1">ChiSxjej1B13-7041</strain>
    </source>
</reference>
<gene>
    <name evidence="1" type="ORF">IAB98_09195</name>
</gene>
<name>A0A9D1EKZ0_9FIRM</name>